<proteinExistence type="predicted"/>
<keyword evidence="3" id="KW-1185">Reference proteome</keyword>
<accession>A0ABV2BCX0</accession>
<keyword evidence="1" id="KW-0812">Transmembrane</keyword>
<feature type="transmembrane region" description="Helical" evidence="1">
    <location>
        <begin position="54"/>
        <end position="79"/>
    </location>
</feature>
<evidence type="ECO:0008006" key="4">
    <source>
        <dbReference type="Google" id="ProtNLM"/>
    </source>
</evidence>
<protein>
    <recommendedName>
        <fullName evidence="4">PrgI family protein</fullName>
    </recommendedName>
</protein>
<reference evidence="2" key="1">
    <citation type="submission" date="2024-06" db="EMBL/GenBank/DDBJ databases">
        <title>Vaginal Lactobacillus fatty acid response mechanisms reveal a metabolite-targeted strategy for bacterial vaginosis treatment.</title>
        <authorList>
            <person name="Zhu M."/>
            <person name="Blainey P.C."/>
            <person name="Bloom S.M."/>
            <person name="Kwon D.S."/>
        </authorList>
    </citation>
    <scope>NUCLEOTIDE SEQUENCE</scope>
    <source>
        <strain evidence="2">194_F1_1</strain>
    </source>
</reference>
<evidence type="ECO:0000313" key="2">
    <source>
        <dbReference type="EMBL" id="MES5151083.1"/>
    </source>
</evidence>
<organism evidence="2 3">
    <name type="scientific">Lactobacillus crispatus</name>
    <dbReference type="NCBI Taxonomy" id="47770"/>
    <lineage>
        <taxon>Bacteria</taxon>
        <taxon>Bacillati</taxon>
        <taxon>Bacillota</taxon>
        <taxon>Bacilli</taxon>
        <taxon>Lactobacillales</taxon>
        <taxon>Lactobacillaceae</taxon>
        <taxon>Lactobacillus</taxon>
    </lineage>
</organism>
<dbReference type="Proteomes" id="UP001434419">
    <property type="component" value="Unassembled WGS sequence"/>
</dbReference>
<dbReference type="EMBL" id="JBETVU010000013">
    <property type="protein sequence ID" value="MES5151083.1"/>
    <property type="molecule type" value="Genomic_DNA"/>
</dbReference>
<gene>
    <name evidence="2" type="ORF">ABVC42_14725</name>
</gene>
<name>A0ABV2BCX0_9LACO</name>
<keyword evidence="1" id="KW-1133">Transmembrane helix</keyword>
<feature type="transmembrane region" description="Helical" evidence="1">
    <location>
        <begin position="20"/>
        <end position="42"/>
    </location>
</feature>
<sequence length="136" mass="15131">MGSGRQVLIVNLSGDQKKVLGFASWTQVSITGAGIIVGALVFKLIQWICKLSGAGLGSSVTMASLFFLAAFAPFIYVAFKPIRDKQGDLLYYENKQILINRRFLSREIGTYLNLQPPHHPVNSALPYVVHREEEDY</sequence>
<dbReference type="RefSeq" id="WP_133476378.1">
    <property type="nucleotide sequence ID" value="NZ_JBETVU010000013.1"/>
</dbReference>
<evidence type="ECO:0000313" key="3">
    <source>
        <dbReference type="Proteomes" id="UP001434419"/>
    </source>
</evidence>
<comment type="caution">
    <text evidence="2">The sequence shown here is derived from an EMBL/GenBank/DDBJ whole genome shotgun (WGS) entry which is preliminary data.</text>
</comment>
<keyword evidence="1" id="KW-0472">Membrane</keyword>
<evidence type="ECO:0000256" key="1">
    <source>
        <dbReference type="SAM" id="Phobius"/>
    </source>
</evidence>